<feature type="region of interest" description="Disordered" evidence="1">
    <location>
        <begin position="1"/>
        <end position="81"/>
    </location>
</feature>
<dbReference type="Proteomes" id="UP001357485">
    <property type="component" value="Unassembled WGS sequence"/>
</dbReference>
<sequence>MPRSRVLSFMSQWGGAPRSPTIDVPPSPTTAQRLKQDEFSTSPSTNNLPPYPGGSPTPRNRADSAPRPSSRPASMLQTYQPPLMEVAQDTLPELQPIFTFLNSHQNKLYQEGYFLKLHDLDSSTWAPPSST</sequence>
<feature type="compositionally biased region" description="Low complexity" evidence="1">
    <location>
        <begin position="63"/>
        <end position="74"/>
    </location>
</feature>
<reference evidence="2 3" key="1">
    <citation type="submission" date="2023-08" db="EMBL/GenBank/DDBJ databases">
        <title>Black Yeasts Isolated from many extreme environments.</title>
        <authorList>
            <person name="Coleine C."/>
            <person name="Stajich J.E."/>
            <person name="Selbmann L."/>
        </authorList>
    </citation>
    <scope>NUCLEOTIDE SEQUENCE [LARGE SCALE GENOMIC DNA]</scope>
    <source>
        <strain evidence="2 3">CCFEE 536</strain>
    </source>
</reference>
<keyword evidence="3" id="KW-1185">Reference proteome</keyword>
<evidence type="ECO:0000313" key="3">
    <source>
        <dbReference type="Proteomes" id="UP001357485"/>
    </source>
</evidence>
<name>A0ABR0LN54_9PEZI</name>
<comment type="caution">
    <text evidence="2">The sequence shown here is derived from an EMBL/GenBank/DDBJ whole genome shotgun (WGS) entry which is preliminary data.</text>
</comment>
<evidence type="ECO:0000313" key="2">
    <source>
        <dbReference type="EMBL" id="KAK5200911.1"/>
    </source>
</evidence>
<accession>A0ABR0LN54</accession>
<proteinExistence type="predicted"/>
<evidence type="ECO:0000256" key="1">
    <source>
        <dbReference type="SAM" id="MobiDB-lite"/>
    </source>
</evidence>
<evidence type="ECO:0008006" key="4">
    <source>
        <dbReference type="Google" id="ProtNLM"/>
    </source>
</evidence>
<feature type="compositionally biased region" description="Polar residues" evidence="1">
    <location>
        <begin position="29"/>
        <end position="48"/>
    </location>
</feature>
<protein>
    <recommendedName>
        <fullName evidence="4">HTH La-type RNA-binding domain-containing protein</fullName>
    </recommendedName>
</protein>
<dbReference type="EMBL" id="JAVRRA010017003">
    <property type="protein sequence ID" value="KAK5200911.1"/>
    <property type="molecule type" value="Genomic_DNA"/>
</dbReference>
<organism evidence="2 3">
    <name type="scientific">Cryomyces antarcticus</name>
    <dbReference type="NCBI Taxonomy" id="329879"/>
    <lineage>
        <taxon>Eukaryota</taxon>
        <taxon>Fungi</taxon>
        <taxon>Dikarya</taxon>
        <taxon>Ascomycota</taxon>
        <taxon>Pezizomycotina</taxon>
        <taxon>Dothideomycetes</taxon>
        <taxon>Dothideomycetes incertae sedis</taxon>
        <taxon>Cryomyces</taxon>
    </lineage>
</organism>
<gene>
    <name evidence="2" type="ORF">LTR16_004443</name>
</gene>